<dbReference type="InterPro" id="IPR036116">
    <property type="entry name" value="FN3_sf"/>
</dbReference>
<sequence>MLDTYLVRCCVERESKCVEVETTNNSVIVSNLYADTVYTVYVGAVLMDLGWGKNDVARFALEHARTWSLIPPVPELQHSRRSLHTIELMWRFNRSAFNFLQISRDNSTWKNCDAESDCLSETKPKLTERQPYLTGIVILSNLEPNTVYTVFARGCTSSGCGSPGSIRAVTASPVPASPSIVFIGNNARTAVFTWRFKDTEMIYVQVSLDNSTWLNCSVEADKCRISSVTESTLFDSSGIITINDLTPGVTHTVFLRGCNYRGCGTSDSSEVHVPELVPRDPKNVTLTVLPNNTAVVKWIGHSTLWDSSPPYDVTWKCGNGPKMVMITTLNTLSIHDFIDADCQVWVTAVSSWRDLYVHRSQEVRAVVQNDQYSKES</sequence>
<dbReference type="AlphaFoldDB" id="A0A0K8RK15"/>
<accession>A0A0K8RK15</accession>
<dbReference type="InterPro" id="IPR003961">
    <property type="entry name" value="FN3_dom"/>
</dbReference>
<name>A0A0K8RK15_IXORI</name>
<reference evidence="3" key="1">
    <citation type="submission" date="2012-12" db="EMBL/GenBank/DDBJ databases">
        <title>Identification and characterization of a phenylalanine ammonia-lyase gene family in Isatis indigotica Fort.</title>
        <authorList>
            <person name="Liu Q."/>
            <person name="Chen J."/>
            <person name="Zhou X."/>
            <person name="Di P."/>
            <person name="Xiao Y."/>
            <person name="Xuan H."/>
            <person name="Zhang L."/>
            <person name="Chen W."/>
        </authorList>
    </citation>
    <scope>NUCLEOTIDE SEQUENCE</scope>
    <source>
        <tissue evidence="3">Salivary gland</tissue>
    </source>
</reference>
<dbReference type="EMBL" id="GADI01002590">
    <property type="protein sequence ID" value="JAA71218.1"/>
    <property type="molecule type" value="mRNA"/>
</dbReference>
<dbReference type="SMART" id="SM00060">
    <property type="entry name" value="FN3"/>
    <property type="match status" value="3"/>
</dbReference>
<feature type="domain" description="Fibronectin type-III" evidence="2">
    <location>
        <begin position="173"/>
        <end position="264"/>
    </location>
</feature>
<dbReference type="PANTHER" id="PTHR46708">
    <property type="entry name" value="TENASCIN"/>
    <property type="match status" value="1"/>
</dbReference>
<feature type="domain" description="Fibronectin type-III" evidence="2">
    <location>
        <begin position="278"/>
        <end position="355"/>
    </location>
</feature>
<evidence type="ECO:0000313" key="3">
    <source>
        <dbReference type="EMBL" id="JAA71218.1"/>
    </source>
</evidence>
<evidence type="ECO:0000256" key="1">
    <source>
        <dbReference type="ARBA" id="ARBA00022737"/>
    </source>
</evidence>
<dbReference type="InterPro" id="IPR050991">
    <property type="entry name" value="ECM_Regulatory_Proteins"/>
</dbReference>
<feature type="domain" description="Fibronectin type-III" evidence="2">
    <location>
        <begin position="70"/>
        <end position="161"/>
    </location>
</feature>
<dbReference type="SUPFAM" id="SSF49265">
    <property type="entry name" value="Fibronectin type III"/>
    <property type="match status" value="2"/>
</dbReference>
<protein>
    <recommendedName>
        <fullName evidence="2">Fibronectin type-III domain-containing protein</fullName>
    </recommendedName>
</protein>
<evidence type="ECO:0000259" key="2">
    <source>
        <dbReference type="SMART" id="SM00060"/>
    </source>
</evidence>
<proteinExistence type="evidence at transcript level"/>
<organism evidence="3">
    <name type="scientific">Ixodes ricinus</name>
    <name type="common">Common tick</name>
    <name type="synonym">Acarus ricinus</name>
    <dbReference type="NCBI Taxonomy" id="34613"/>
    <lineage>
        <taxon>Eukaryota</taxon>
        <taxon>Metazoa</taxon>
        <taxon>Ecdysozoa</taxon>
        <taxon>Arthropoda</taxon>
        <taxon>Chelicerata</taxon>
        <taxon>Arachnida</taxon>
        <taxon>Acari</taxon>
        <taxon>Parasitiformes</taxon>
        <taxon>Ixodida</taxon>
        <taxon>Ixodoidea</taxon>
        <taxon>Ixodidae</taxon>
        <taxon>Ixodinae</taxon>
        <taxon>Ixodes</taxon>
    </lineage>
</organism>
<dbReference type="PANTHER" id="PTHR46708:SF2">
    <property type="entry name" value="FIBRONECTIN TYPE-III DOMAIN-CONTAINING PROTEIN"/>
    <property type="match status" value="1"/>
</dbReference>
<keyword evidence="1" id="KW-0677">Repeat</keyword>